<sequence>MDALRKSNGANSSPLTPIVFLERAATVYSDAPSIVYNHQTYTWTQTFNRCRRLASSISRFKLKKGDVVSVLAPNIPATYELHFAIIMAGAIINTINTRLDAHMLSVILHHGESKLVFVDYQLTGLILEAINLLPDGSARPQLVLIIDDGPPPSLLHEHNFVNTYEAMVEAGDPGFNWVRPESDLDPLTLTYTSGTTSAPKGVVHSHRGTFIGSVSFLLEWFVPKQPVFLWTLPMFHVNGWGSVWAMAAIGGTNVCLRRFDGSTIYDAIHNHAVTHMCGAPVVLNMVSTCKPLGHKVHILTAGSPPPPSIKDRSKDIIISGGENVSSVEVESVLYSHPAVNEAAVVGRPDEFWGETPCAFVSLKVEPGVVTEEEMIKFCKSRLPGYMVPKSVVFKEDLPKTSTGKIQKNVLREIAKSMRVVIKGRM</sequence>
<keyword evidence="8" id="KW-1185">Reference proteome</keyword>
<proteinExistence type="inferred from homology"/>
<dbReference type="PROSITE" id="PS00455">
    <property type="entry name" value="AMP_BINDING"/>
    <property type="match status" value="1"/>
</dbReference>
<keyword evidence="4" id="KW-0587">Phenylpropanoid metabolism</keyword>
<dbReference type="SUPFAM" id="SSF56801">
    <property type="entry name" value="Acetyl-CoA synthetase-like"/>
    <property type="match status" value="1"/>
</dbReference>
<dbReference type="InterPro" id="IPR025110">
    <property type="entry name" value="AMP-bd_C"/>
</dbReference>
<dbReference type="OrthoDB" id="10253115at2759"/>
<gene>
    <name evidence="7" type="ORF">E3N88_12204</name>
</gene>
<keyword evidence="3" id="KW-0436">Ligase</keyword>
<reference evidence="7 8" key="1">
    <citation type="submission" date="2019-05" db="EMBL/GenBank/DDBJ databases">
        <title>Mikania micrantha, genome provides insights into the molecular mechanism of rapid growth.</title>
        <authorList>
            <person name="Liu B."/>
        </authorList>
    </citation>
    <scope>NUCLEOTIDE SEQUENCE [LARGE SCALE GENOMIC DNA]</scope>
    <source>
        <strain evidence="7">NLD-2019</strain>
        <tissue evidence="7">Leaf</tissue>
    </source>
</reference>
<dbReference type="Gene3D" id="3.30.300.30">
    <property type="match status" value="1"/>
</dbReference>
<evidence type="ECO:0000259" key="6">
    <source>
        <dbReference type="Pfam" id="PF13193"/>
    </source>
</evidence>
<dbReference type="PANTHER" id="PTHR43859">
    <property type="entry name" value="ACYL-ACTIVATING ENZYME"/>
    <property type="match status" value="1"/>
</dbReference>
<comment type="similarity">
    <text evidence="2">Belongs to the ATP-dependent AMP-binding enzyme family.</text>
</comment>
<dbReference type="Pfam" id="PF13193">
    <property type="entry name" value="AMP-binding_C"/>
    <property type="match status" value="1"/>
</dbReference>
<feature type="domain" description="AMP-binding enzyme C-terminal" evidence="6">
    <location>
        <begin position="328"/>
        <end position="404"/>
    </location>
</feature>
<dbReference type="InterPro" id="IPR000873">
    <property type="entry name" value="AMP-dep_synth/lig_dom"/>
</dbReference>
<dbReference type="UniPathway" id="UPA00372">
    <property type="reaction ID" value="UER00547"/>
</dbReference>
<comment type="pathway">
    <text evidence="1">Phytoalexin biosynthesis; 3,4',5-trihydroxystilbene biosynthesis; 3,4',5-trihydroxystilbene from trans-4-coumarate: step 1/2.</text>
</comment>
<dbReference type="FunFam" id="3.30.300.30:FF:000008">
    <property type="entry name" value="2,3-dihydroxybenzoate-AMP ligase"/>
    <property type="match status" value="1"/>
</dbReference>
<comment type="caution">
    <text evidence="7">The sequence shown here is derived from an EMBL/GenBank/DDBJ whole genome shotgun (WGS) entry which is preliminary data.</text>
</comment>
<dbReference type="InterPro" id="IPR045851">
    <property type="entry name" value="AMP-bd_C_sf"/>
</dbReference>
<evidence type="ECO:0000256" key="3">
    <source>
        <dbReference type="ARBA" id="ARBA00022598"/>
    </source>
</evidence>
<dbReference type="InterPro" id="IPR020845">
    <property type="entry name" value="AMP-binding_CS"/>
</dbReference>
<organism evidence="7 8">
    <name type="scientific">Mikania micrantha</name>
    <name type="common">bitter vine</name>
    <dbReference type="NCBI Taxonomy" id="192012"/>
    <lineage>
        <taxon>Eukaryota</taxon>
        <taxon>Viridiplantae</taxon>
        <taxon>Streptophyta</taxon>
        <taxon>Embryophyta</taxon>
        <taxon>Tracheophyta</taxon>
        <taxon>Spermatophyta</taxon>
        <taxon>Magnoliopsida</taxon>
        <taxon>eudicotyledons</taxon>
        <taxon>Gunneridae</taxon>
        <taxon>Pentapetalae</taxon>
        <taxon>asterids</taxon>
        <taxon>campanulids</taxon>
        <taxon>Asterales</taxon>
        <taxon>Asteraceae</taxon>
        <taxon>Asteroideae</taxon>
        <taxon>Heliantheae alliance</taxon>
        <taxon>Eupatorieae</taxon>
        <taxon>Mikania</taxon>
    </lineage>
</organism>
<evidence type="ECO:0000259" key="5">
    <source>
        <dbReference type="Pfam" id="PF00501"/>
    </source>
</evidence>
<dbReference type="Pfam" id="PF00501">
    <property type="entry name" value="AMP-binding"/>
    <property type="match status" value="1"/>
</dbReference>
<feature type="domain" description="AMP-dependent synthetase/ligase" evidence="5">
    <location>
        <begin position="21"/>
        <end position="317"/>
    </location>
</feature>
<dbReference type="EMBL" id="SZYD01000006">
    <property type="protein sequence ID" value="KAD5960732.1"/>
    <property type="molecule type" value="Genomic_DNA"/>
</dbReference>
<dbReference type="AlphaFoldDB" id="A0A5N6P7T7"/>
<protein>
    <submittedName>
        <fullName evidence="7">Uncharacterized protein</fullName>
    </submittedName>
</protein>
<dbReference type="Gene3D" id="3.40.50.980">
    <property type="match status" value="2"/>
</dbReference>
<name>A0A5N6P7T7_9ASTR</name>
<dbReference type="GO" id="GO:0016874">
    <property type="term" value="F:ligase activity"/>
    <property type="evidence" value="ECO:0007669"/>
    <property type="project" value="UniProtKB-KW"/>
</dbReference>
<dbReference type="PANTHER" id="PTHR43859:SF66">
    <property type="entry name" value="ACYL-ACTIVATING ENZYME 5, PEROXISOMAL-RELATED"/>
    <property type="match status" value="1"/>
</dbReference>
<evidence type="ECO:0000256" key="4">
    <source>
        <dbReference type="ARBA" id="ARBA00023051"/>
    </source>
</evidence>
<dbReference type="Proteomes" id="UP000326396">
    <property type="component" value="Linkage Group LG14"/>
</dbReference>
<dbReference type="GO" id="GO:0009698">
    <property type="term" value="P:phenylpropanoid metabolic process"/>
    <property type="evidence" value="ECO:0007669"/>
    <property type="project" value="UniProtKB-KW"/>
</dbReference>
<evidence type="ECO:0000256" key="1">
    <source>
        <dbReference type="ARBA" id="ARBA00004930"/>
    </source>
</evidence>
<evidence type="ECO:0000313" key="8">
    <source>
        <dbReference type="Proteomes" id="UP000326396"/>
    </source>
</evidence>
<evidence type="ECO:0000313" key="7">
    <source>
        <dbReference type="EMBL" id="KAD5960732.1"/>
    </source>
</evidence>
<evidence type="ECO:0000256" key="2">
    <source>
        <dbReference type="ARBA" id="ARBA00006432"/>
    </source>
</evidence>
<accession>A0A5N6P7T7</accession>